<protein>
    <submittedName>
        <fullName evidence="2">Uncharacterized protein</fullName>
    </submittedName>
</protein>
<dbReference type="Gene3D" id="3.55.50.30">
    <property type="match status" value="1"/>
</dbReference>
<reference evidence="2 3" key="1">
    <citation type="submission" date="2020-08" db="EMBL/GenBank/DDBJ databases">
        <title>The Agave Microbiome: Exploring the role of microbial communities in plant adaptations to desert environments.</title>
        <authorList>
            <person name="Partida-Martinez L.P."/>
        </authorList>
    </citation>
    <scope>NUCLEOTIDE SEQUENCE [LARGE SCALE GENOMIC DNA]</scope>
    <source>
        <strain evidence="2 3">AS3.13</strain>
    </source>
</reference>
<gene>
    <name evidence="2" type="ORF">F4693_002890</name>
</gene>
<feature type="chain" id="PRO_5031313335" evidence="1">
    <location>
        <begin position="27"/>
        <end position="194"/>
    </location>
</feature>
<keyword evidence="1" id="KW-0732">Signal</keyword>
<evidence type="ECO:0000313" key="3">
    <source>
        <dbReference type="Proteomes" id="UP000522313"/>
    </source>
</evidence>
<dbReference type="RefSeq" id="WP_184506918.1">
    <property type="nucleotide sequence ID" value="NZ_JACHBT010000016.1"/>
</dbReference>
<name>A0A7X0MQW8_9SPHN</name>
<reference evidence="2 3" key="2">
    <citation type="submission" date="2020-08" db="EMBL/GenBank/DDBJ databases">
        <authorList>
            <person name="Partida-Martinez L."/>
            <person name="Huntemann M."/>
            <person name="Clum A."/>
            <person name="Wang J."/>
            <person name="Palaniappan K."/>
            <person name="Ritter S."/>
            <person name="Chen I.-M."/>
            <person name="Stamatis D."/>
            <person name="Reddy T."/>
            <person name="O'Malley R."/>
            <person name="Daum C."/>
            <person name="Shapiro N."/>
            <person name="Ivanova N."/>
            <person name="Kyrpides N."/>
            <person name="Woyke T."/>
        </authorList>
    </citation>
    <scope>NUCLEOTIDE SEQUENCE [LARGE SCALE GENOMIC DNA]</scope>
    <source>
        <strain evidence="2 3">AS3.13</strain>
    </source>
</reference>
<accession>A0A7X0MQW8</accession>
<dbReference type="Proteomes" id="UP000522313">
    <property type="component" value="Unassembled WGS sequence"/>
</dbReference>
<evidence type="ECO:0000313" key="2">
    <source>
        <dbReference type="EMBL" id="MBB6505893.1"/>
    </source>
</evidence>
<dbReference type="EMBL" id="JACHBT010000016">
    <property type="protein sequence ID" value="MBB6505893.1"/>
    <property type="molecule type" value="Genomic_DNA"/>
</dbReference>
<sequence>MFSPIVRPLALLGTACALLAALPAAAECTREKVRVDLPEQRMDERVQALAHLSGCFMEVDTTLLADKQARRLKGRMVPRDALYRSLRGSGLEAARYKGHWRIDRRQQERFARRVATLRATTDAAREREAISRLRAADVGHTLRHVEKAVPREVNEQAHLNVADRIRYDERLDRVARKIGTPPAPLALGWVAPVK</sequence>
<proteinExistence type="predicted"/>
<organism evidence="2 3">
    <name type="scientific">Sphingomonas endophytica</name>
    <dbReference type="NCBI Taxonomy" id="869719"/>
    <lineage>
        <taxon>Bacteria</taxon>
        <taxon>Pseudomonadati</taxon>
        <taxon>Pseudomonadota</taxon>
        <taxon>Alphaproteobacteria</taxon>
        <taxon>Sphingomonadales</taxon>
        <taxon>Sphingomonadaceae</taxon>
        <taxon>Sphingomonas</taxon>
    </lineage>
</organism>
<feature type="signal peptide" evidence="1">
    <location>
        <begin position="1"/>
        <end position="26"/>
    </location>
</feature>
<dbReference type="AlphaFoldDB" id="A0A7X0MQW8"/>
<comment type="caution">
    <text evidence="2">The sequence shown here is derived from an EMBL/GenBank/DDBJ whole genome shotgun (WGS) entry which is preliminary data.</text>
</comment>
<evidence type="ECO:0000256" key="1">
    <source>
        <dbReference type="SAM" id="SignalP"/>
    </source>
</evidence>